<evidence type="ECO:0000313" key="4">
    <source>
        <dbReference type="Proteomes" id="UP000007350"/>
    </source>
</evidence>
<reference evidence="3 4" key="1">
    <citation type="journal article" date="2012" name="BMC Genomics">
        <title>Comparative genomic analysis of human infective Trypanosoma cruzi lineages with the bat-restricted subspecies T. cruzi marinkellei.</title>
        <authorList>
            <person name="Franzen O."/>
            <person name="Talavera-Lopez C."/>
            <person name="Ochaya S."/>
            <person name="Butler C.E."/>
            <person name="Messenger L.A."/>
            <person name="Lewis M.D."/>
            <person name="Llewellyn M.S."/>
            <person name="Marinkelle C.J."/>
            <person name="Tyler K.M."/>
            <person name="Miles M.A."/>
            <person name="Andersson B."/>
        </authorList>
    </citation>
    <scope>NUCLEOTIDE SEQUENCE [LARGE SCALE GENOMIC DNA]</scope>
    <source>
        <strain evidence="3 4">B7</strain>
    </source>
</reference>
<protein>
    <submittedName>
        <fullName evidence="3">Trans-sialidase, putative</fullName>
    </submittedName>
</protein>
<feature type="domain" description="Sialidase" evidence="1">
    <location>
        <begin position="3"/>
        <end position="151"/>
    </location>
</feature>
<dbReference type="Gene3D" id="2.120.10.10">
    <property type="match status" value="2"/>
</dbReference>
<dbReference type="InterPro" id="IPR036278">
    <property type="entry name" value="Sialidase_sf"/>
</dbReference>
<dbReference type="Pfam" id="PF13859">
    <property type="entry name" value="BNR_3"/>
    <property type="match status" value="1"/>
</dbReference>
<dbReference type="InterPro" id="IPR013320">
    <property type="entry name" value="ConA-like_dom_sf"/>
</dbReference>
<dbReference type="EMBL" id="AHKC01006127">
    <property type="protein sequence ID" value="EKF38302.1"/>
    <property type="molecule type" value="Genomic_DNA"/>
</dbReference>
<dbReference type="InterPro" id="IPR011040">
    <property type="entry name" value="Sialidase"/>
</dbReference>
<name>K2PB29_TRYCR</name>
<evidence type="ECO:0000313" key="3">
    <source>
        <dbReference type="EMBL" id="EKF38302.1"/>
    </source>
</evidence>
<evidence type="ECO:0000259" key="1">
    <source>
        <dbReference type="Pfam" id="PF13859"/>
    </source>
</evidence>
<keyword evidence="4" id="KW-1185">Reference proteome</keyword>
<dbReference type="PRINTS" id="PR01803">
    <property type="entry name" value="TCSIALIDASE"/>
</dbReference>
<feature type="domain" description="Trans-sialidase C-terminal" evidence="2">
    <location>
        <begin position="199"/>
        <end position="266"/>
    </location>
</feature>
<gene>
    <name evidence="3" type="ORF">MOQ_001490</name>
</gene>
<dbReference type="Proteomes" id="UP000007350">
    <property type="component" value="Unassembled WGS sequence"/>
</dbReference>
<comment type="caution">
    <text evidence="3">The sequence shown here is derived from an EMBL/GenBank/DDBJ whole genome shotgun (WGS) entry which is preliminary data.</text>
</comment>
<dbReference type="GO" id="GO:0004308">
    <property type="term" value="F:exo-alpha-sialidase activity"/>
    <property type="evidence" value="ECO:0007669"/>
    <property type="project" value="InterPro"/>
</dbReference>
<dbReference type="Gene3D" id="2.60.120.200">
    <property type="match status" value="1"/>
</dbReference>
<feature type="non-terminal residue" evidence="3">
    <location>
        <position position="1"/>
    </location>
</feature>
<organism evidence="3 4">
    <name type="scientific">Trypanosoma cruzi marinkellei</name>
    <dbReference type="NCBI Taxonomy" id="85056"/>
    <lineage>
        <taxon>Eukaryota</taxon>
        <taxon>Discoba</taxon>
        <taxon>Euglenozoa</taxon>
        <taxon>Kinetoplastea</taxon>
        <taxon>Metakinetoplastina</taxon>
        <taxon>Trypanosomatida</taxon>
        <taxon>Trypanosomatidae</taxon>
        <taxon>Trypanosoma</taxon>
        <taxon>Schizotrypanum</taxon>
    </lineage>
</organism>
<dbReference type="OrthoDB" id="10395323at2759"/>
<dbReference type="InterPro" id="IPR008377">
    <property type="entry name" value="Sialidase_trypan"/>
</dbReference>
<dbReference type="AlphaFoldDB" id="K2PB29"/>
<dbReference type="InterPro" id="IPR055239">
    <property type="entry name" value="TS_C"/>
</dbReference>
<sequence length="266" mass="30027">FAKCYNPRITEWEGSLLMIVDCENGQRVYESRDKGTTWTEAFGKLLGVWAKPRLVFWDVSLHLDALITATIEGRKVMLYTQRGYFSRTTRAAAFQFSYTENNHSFYAGHIAMDNPLYLWVTDNNRSFSVGPLAAGTAVNWELTSNLVYSDGNLHLLQRRGSPGNGVMSLSRLTEEVSKIKSVLKTWARNDVFFSRLSIPTAGLVAVLSDAANNDTWNDEYLCLNATVKNATKVKDGLQLTGLKSRVLWSVNTRDNNVRHVFLSHDF</sequence>
<proteinExistence type="predicted"/>
<dbReference type="SUPFAM" id="SSF50939">
    <property type="entry name" value="Sialidases"/>
    <property type="match status" value="1"/>
</dbReference>
<accession>K2PB29</accession>
<dbReference type="Pfam" id="PF22925">
    <property type="entry name" value="TS_C"/>
    <property type="match status" value="1"/>
</dbReference>
<feature type="non-terminal residue" evidence="3">
    <location>
        <position position="266"/>
    </location>
</feature>
<evidence type="ECO:0000259" key="2">
    <source>
        <dbReference type="Pfam" id="PF22925"/>
    </source>
</evidence>
<dbReference type="CDD" id="cd15482">
    <property type="entry name" value="Sialidase_non-viral"/>
    <property type="match status" value="1"/>
</dbReference>
<dbReference type="SUPFAM" id="SSF49899">
    <property type="entry name" value="Concanavalin A-like lectins/glucanases"/>
    <property type="match status" value="1"/>
</dbReference>